<dbReference type="Gene3D" id="3.30.710.10">
    <property type="entry name" value="Potassium Channel Kv1.1, Chain A"/>
    <property type="match status" value="1"/>
</dbReference>
<feature type="compositionally biased region" description="Polar residues" evidence="1">
    <location>
        <begin position="388"/>
        <end position="405"/>
    </location>
</feature>
<feature type="region of interest" description="Disordered" evidence="1">
    <location>
        <begin position="318"/>
        <end position="346"/>
    </location>
</feature>
<protein>
    <recommendedName>
        <fullName evidence="4">BTB domain-containing protein</fullName>
    </recommendedName>
</protein>
<feature type="region of interest" description="Disordered" evidence="1">
    <location>
        <begin position="384"/>
        <end position="405"/>
    </location>
</feature>
<proteinExistence type="predicted"/>
<sequence length="459" mass="50940">MAKKKGKKTEEQRSNPDSESQLGFSRCPRPKTSPLVTFRVGPELKEYYVSQSLLQSAAWVYHYTSLGNAYIDLHFVDSNTGHVLVHYLYTGTYQTLANTGASTTEETVIEFQRAISTYMAAKFYLLTGLQQLAIDKIEQLGVGMKVPDILGILYQESWKLPSNTSWFYRHLDGVGKAAFEGYYKLFADSALKRPRHADSNKDMIRYMVELYTSPVANIHNDNVGIVQETLQQPSSGPESDPTENFPPNSNPGEHPIQEAIIESDPAFRVSAVAATTQSPEELHALDTGALHPSSGLAATISEEYVSPLNADAGFQLMGNDEHPSASADGTMSKAQKKKKKKREQIRLESEQKMNSHMSPLFSCASPRAPADCGSGRLDHPTLAVFDPHTSQTPPRRTDATSTTSKRNAVKLCPDRAEHLLHSNLWRSCRPCHDVVRQLALQLALLDDADEYEVVERVIT</sequence>
<organism evidence="2 3">
    <name type="scientific">Plenodomus tracheiphilus IPT5</name>
    <dbReference type="NCBI Taxonomy" id="1408161"/>
    <lineage>
        <taxon>Eukaryota</taxon>
        <taxon>Fungi</taxon>
        <taxon>Dikarya</taxon>
        <taxon>Ascomycota</taxon>
        <taxon>Pezizomycotina</taxon>
        <taxon>Dothideomycetes</taxon>
        <taxon>Pleosporomycetidae</taxon>
        <taxon>Pleosporales</taxon>
        <taxon>Pleosporineae</taxon>
        <taxon>Leptosphaeriaceae</taxon>
        <taxon>Plenodomus</taxon>
    </lineage>
</organism>
<reference evidence="2" key="1">
    <citation type="submission" date="2020-01" db="EMBL/GenBank/DDBJ databases">
        <authorList>
            <consortium name="DOE Joint Genome Institute"/>
            <person name="Haridas S."/>
            <person name="Albert R."/>
            <person name="Binder M."/>
            <person name="Bloem J."/>
            <person name="Labutti K."/>
            <person name="Salamov A."/>
            <person name="Andreopoulos B."/>
            <person name="Baker S.E."/>
            <person name="Barry K."/>
            <person name="Bills G."/>
            <person name="Bluhm B.H."/>
            <person name="Cannon C."/>
            <person name="Castanera R."/>
            <person name="Culley D.E."/>
            <person name="Daum C."/>
            <person name="Ezra D."/>
            <person name="Gonzalez J.B."/>
            <person name="Henrissat B."/>
            <person name="Kuo A."/>
            <person name="Liang C."/>
            <person name="Lipzen A."/>
            <person name="Lutzoni F."/>
            <person name="Magnuson J."/>
            <person name="Mondo S."/>
            <person name="Nolan M."/>
            <person name="Ohm R."/>
            <person name="Pangilinan J."/>
            <person name="Park H.-J."/>
            <person name="Ramirez L."/>
            <person name="Alfaro M."/>
            <person name="Sun H."/>
            <person name="Tritt A."/>
            <person name="Yoshinaga Y."/>
            <person name="Zwiers L.-H."/>
            <person name="Turgeon B.G."/>
            <person name="Goodwin S.B."/>
            <person name="Spatafora J.W."/>
            <person name="Crous P.W."/>
            <person name="Grigoriev I.V."/>
        </authorList>
    </citation>
    <scope>NUCLEOTIDE SEQUENCE</scope>
    <source>
        <strain evidence="2">IPT5</strain>
    </source>
</reference>
<feature type="region of interest" description="Disordered" evidence="1">
    <location>
        <begin position="1"/>
        <end position="28"/>
    </location>
</feature>
<name>A0A6A7B4S5_9PLEO</name>
<feature type="compositionally biased region" description="Basic residues" evidence="1">
    <location>
        <begin position="334"/>
        <end position="343"/>
    </location>
</feature>
<accession>A0A6A7B4S5</accession>
<evidence type="ECO:0000256" key="1">
    <source>
        <dbReference type="SAM" id="MobiDB-lite"/>
    </source>
</evidence>
<dbReference type="OrthoDB" id="3594103at2759"/>
<dbReference type="EMBL" id="MU006311">
    <property type="protein sequence ID" value="KAF2849445.1"/>
    <property type="molecule type" value="Genomic_DNA"/>
</dbReference>
<gene>
    <name evidence="2" type="ORF">T440DRAFT_555760</name>
</gene>
<dbReference type="Proteomes" id="UP000799423">
    <property type="component" value="Unassembled WGS sequence"/>
</dbReference>
<feature type="region of interest" description="Disordered" evidence="1">
    <location>
        <begin position="230"/>
        <end position="255"/>
    </location>
</feature>
<keyword evidence="3" id="KW-1185">Reference proteome</keyword>
<evidence type="ECO:0000313" key="3">
    <source>
        <dbReference type="Proteomes" id="UP000799423"/>
    </source>
</evidence>
<dbReference type="InterPro" id="IPR011333">
    <property type="entry name" value="SKP1/BTB/POZ_sf"/>
</dbReference>
<dbReference type="PANTHER" id="PTHR37538">
    <property type="entry name" value="BTB DOMAIN-CONTAINING PROTEIN"/>
    <property type="match status" value="1"/>
</dbReference>
<evidence type="ECO:0000313" key="2">
    <source>
        <dbReference type="EMBL" id="KAF2849445.1"/>
    </source>
</evidence>
<dbReference type="PANTHER" id="PTHR37538:SF1">
    <property type="entry name" value="BTB DOMAIN-CONTAINING PROTEIN"/>
    <property type="match status" value="1"/>
</dbReference>
<evidence type="ECO:0008006" key="4">
    <source>
        <dbReference type="Google" id="ProtNLM"/>
    </source>
</evidence>
<dbReference type="AlphaFoldDB" id="A0A6A7B4S5"/>